<dbReference type="InterPro" id="IPR000582">
    <property type="entry name" value="Acyl-CoA-binding_protein"/>
</dbReference>
<name>A0A507ZLW4_9FLAO</name>
<dbReference type="Pfam" id="PF00887">
    <property type="entry name" value="ACBP"/>
    <property type="match status" value="1"/>
</dbReference>
<dbReference type="InterPro" id="IPR035984">
    <property type="entry name" value="Acyl-CoA-binding_sf"/>
</dbReference>
<dbReference type="Proteomes" id="UP000317169">
    <property type="component" value="Unassembled WGS sequence"/>
</dbReference>
<evidence type="ECO:0000313" key="3">
    <source>
        <dbReference type="Proteomes" id="UP000317169"/>
    </source>
</evidence>
<dbReference type="OrthoDB" id="981216at2"/>
<comment type="caution">
    <text evidence="2">The sequence shown here is derived from an EMBL/GenBank/DDBJ whole genome shotgun (WGS) entry which is preliminary data.</text>
</comment>
<dbReference type="EMBL" id="VIAR01000007">
    <property type="protein sequence ID" value="TQD38666.1"/>
    <property type="molecule type" value="Genomic_DNA"/>
</dbReference>
<dbReference type="AlphaFoldDB" id="A0A507ZLW4"/>
<dbReference type="PROSITE" id="PS51228">
    <property type="entry name" value="ACB_2"/>
    <property type="match status" value="1"/>
</dbReference>
<dbReference type="SUPFAM" id="SSF47027">
    <property type="entry name" value="Acyl-CoA binding protein"/>
    <property type="match status" value="1"/>
</dbReference>
<evidence type="ECO:0000313" key="2">
    <source>
        <dbReference type="EMBL" id="TQD38666.1"/>
    </source>
</evidence>
<accession>A0A507ZLW4</accession>
<organism evidence="2 3">
    <name type="scientific">Haloflavibacter putidus</name>
    <dbReference type="NCBI Taxonomy" id="2576776"/>
    <lineage>
        <taxon>Bacteria</taxon>
        <taxon>Pseudomonadati</taxon>
        <taxon>Bacteroidota</taxon>
        <taxon>Flavobacteriia</taxon>
        <taxon>Flavobacteriales</taxon>
        <taxon>Flavobacteriaceae</taxon>
        <taxon>Haloflavibacter</taxon>
    </lineage>
</organism>
<dbReference type="InterPro" id="IPR014352">
    <property type="entry name" value="FERM/acyl-CoA-bd_prot_sf"/>
</dbReference>
<evidence type="ECO:0000259" key="1">
    <source>
        <dbReference type="PROSITE" id="PS51228"/>
    </source>
</evidence>
<reference evidence="2 3" key="1">
    <citation type="submission" date="2019-06" db="EMBL/GenBank/DDBJ databases">
        <title>Flavibacter putida gen. nov., sp. nov., a novel marine bacterium of the family Flavobacteriaceae isolated from coastal seawater.</title>
        <authorList>
            <person name="Feng X."/>
        </authorList>
    </citation>
    <scope>NUCLEOTIDE SEQUENCE [LARGE SCALE GENOMIC DNA]</scope>
    <source>
        <strain evidence="2 3">PLHSN227</strain>
    </source>
</reference>
<gene>
    <name evidence="2" type="ORF">FKR84_08445</name>
</gene>
<feature type="domain" description="ACB" evidence="1">
    <location>
        <begin position="6"/>
        <end position="93"/>
    </location>
</feature>
<sequence length="93" mass="10981">MKKKDLDQAFEEAVEIANNTNLRFPPDLMLYFYAYYKRASGQNREHKVDNLNQEKLISAFKMNALFQVQNLTQAEAKQKYIDLVNKYIVDSKK</sequence>
<proteinExistence type="predicted"/>
<dbReference type="Gene3D" id="1.20.80.10">
    <property type="match status" value="1"/>
</dbReference>
<keyword evidence="3" id="KW-1185">Reference proteome</keyword>
<dbReference type="RefSeq" id="WP_141421861.1">
    <property type="nucleotide sequence ID" value="NZ_VIAR01000007.1"/>
</dbReference>
<dbReference type="GO" id="GO:0000062">
    <property type="term" value="F:fatty-acyl-CoA binding"/>
    <property type="evidence" value="ECO:0007669"/>
    <property type="project" value="InterPro"/>
</dbReference>
<protein>
    <submittedName>
        <fullName evidence="2">Acyl-CoA-binding protein</fullName>
    </submittedName>
</protein>